<keyword evidence="1" id="KW-0812">Transmembrane</keyword>
<gene>
    <name evidence="2" type="ORF">SAMN05216258_11297</name>
</gene>
<organism evidence="2 3">
    <name type="scientific">Albimonas pacifica</name>
    <dbReference type="NCBI Taxonomy" id="1114924"/>
    <lineage>
        <taxon>Bacteria</taxon>
        <taxon>Pseudomonadati</taxon>
        <taxon>Pseudomonadota</taxon>
        <taxon>Alphaproteobacteria</taxon>
        <taxon>Rhodobacterales</taxon>
        <taxon>Paracoccaceae</taxon>
        <taxon>Albimonas</taxon>
    </lineage>
</organism>
<name>A0A1I3N222_9RHOB</name>
<reference evidence="2 3" key="1">
    <citation type="submission" date="2016-10" db="EMBL/GenBank/DDBJ databases">
        <authorList>
            <person name="de Groot N.N."/>
        </authorList>
    </citation>
    <scope>NUCLEOTIDE SEQUENCE [LARGE SCALE GENOMIC DNA]</scope>
    <source>
        <strain evidence="2 3">CGMCC 1.11030</strain>
    </source>
</reference>
<accession>A0A1I3N222</accession>
<dbReference type="RefSeq" id="WP_092864595.1">
    <property type="nucleotide sequence ID" value="NZ_FOQH01000012.1"/>
</dbReference>
<evidence type="ECO:0000313" key="3">
    <source>
        <dbReference type="Proteomes" id="UP000199377"/>
    </source>
</evidence>
<feature type="transmembrane region" description="Helical" evidence="1">
    <location>
        <begin position="21"/>
        <end position="46"/>
    </location>
</feature>
<evidence type="ECO:0008006" key="4">
    <source>
        <dbReference type="Google" id="ProtNLM"/>
    </source>
</evidence>
<dbReference type="AlphaFoldDB" id="A0A1I3N222"/>
<keyword evidence="1" id="KW-1133">Transmembrane helix</keyword>
<sequence length="72" mass="7766">MKRCVTLLEYKHIYRLVAREDGAVTADFVILSASVIMIAISFGTAFSDGMQSLLDAVTQLINDGAVAVDSGW</sequence>
<keyword evidence="3" id="KW-1185">Reference proteome</keyword>
<dbReference type="Proteomes" id="UP000199377">
    <property type="component" value="Unassembled WGS sequence"/>
</dbReference>
<dbReference type="OrthoDB" id="5525128at2"/>
<evidence type="ECO:0000313" key="2">
    <source>
        <dbReference type="EMBL" id="SFJ03323.1"/>
    </source>
</evidence>
<proteinExistence type="predicted"/>
<evidence type="ECO:0000256" key="1">
    <source>
        <dbReference type="SAM" id="Phobius"/>
    </source>
</evidence>
<protein>
    <recommendedName>
        <fullName evidence="4">Flp pilus assembly protein, pilin Flp</fullName>
    </recommendedName>
</protein>
<keyword evidence="1" id="KW-0472">Membrane</keyword>
<dbReference type="EMBL" id="FOQH01000012">
    <property type="protein sequence ID" value="SFJ03323.1"/>
    <property type="molecule type" value="Genomic_DNA"/>
</dbReference>